<keyword evidence="4" id="KW-0963">Cytoplasm</keyword>
<evidence type="ECO:0000313" key="11">
    <source>
        <dbReference type="Proteomes" id="UP000193920"/>
    </source>
</evidence>
<dbReference type="PANTHER" id="PTHR21442:SF0">
    <property type="entry name" value="CILIA- AND FLAGELLA-ASSOCIATED PROTEIN 206"/>
    <property type="match status" value="1"/>
</dbReference>
<sequence>MSNSSSEDILKHIIKDIVTRASHALKKRKLDNATDANFQDNNIDNYNDNVNDNNNDNSNNKLKECINSLISYSGIFENLANGSNSTNVSETLAAFIVRSVVLNPDNHFNIEKEFNKGEVERLIQIAVGDIIKQNSPVMETVKMQVYFDSHFSSQADYLYKEKNTRNHNCSSILKEITEFNGKSIPALEALFRKIVSYLLMKIKLGNISDIKVIREATAALESVFPQIELPSFVGLSRQEKETQLNGLAQLVCGIRLFNKYLGKGGESIEDLNQLCKIEANDLYTLLSSQIKSTEQIIQKYSALIDYSEDKKVEFEESSLSDIKNALIFRRQYLMYLDALNDQLNKSKKVLDIVDSKFESTLAELKTVCKSKTAVPVDQVYPQFMTLSNLWMSWQDELYLLAIRRGITETIKSFAQNFSIKVPLNDLENSQHYITDIDPPILDENVIINNASVLMSSISPINKNIQVLHPGNTTYFDKIHSEYSGFCPYEFVKRDELLKSGDRNIGLLQYKDKVYSFSSIEGAVEFSKNPDYYIQSILIDACRNPSLIQLFHLYSYFPTVEALENTKTFSKKRLLGLMPVISEVGVQVDTHIVDTYIDPNYEWNEWELRRKALMLTNLRNKKTHSVQTHLSHFLRESETQHYEPRTKATQTMRESSTKVPRITTYLANLRNDGNKKNKFKIVDLTLDL</sequence>
<keyword evidence="11" id="KW-1185">Reference proteome</keyword>
<name>A0A1Y2B1I1_9FUNG</name>
<gene>
    <name evidence="10" type="ORF">LY90DRAFT_674065</name>
</gene>
<keyword evidence="5" id="KW-0970">Cilium biogenesis/degradation</keyword>
<dbReference type="EMBL" id="MCOG01000184">
    <property type="protein sequence ID" value="ORY28662.1"/>
    <property type="molecule type" value="Genomic_DNA"/>
</dbReference>
<dbReference type="GO" id="GO:0030030">
    <property type="term" value="P:cell projection organization"/>
    <property type="evidence" value="ECO:0007669"/>
    <property type="project" value="UniProtKB-KW"/>
</dbReference>
<dbReference type="GO" id="GO:0005930">
    <property type="term" value="C:axoneme"/>
    <property type="evidence" value="ECO:0007669"/>
    <property type="project" value="UniProtKB-SubCell"/>
</dbReference>
<dbReference type="STRING" id="1754190.A0A1Y2B1I1"/>
<feature type="region of interest" description="Disordered" evidence="9">
    <location>
        <begin position="36"/>
        <end position="56"/>
    </location>
</feature>
<proteinExistence type="inferred from homology"/>
<keyword evidence="8" id="KW-0966">Cell projection</keyword>
<dbReference type="OrthoDB" id="10251073at2759"/>
<dbReference type="PANTHER" id="PTHR21442">
    <property type="entry name" value="CILIA- AND FLAGELLA-ASSOCIATED PROTEIN 206"/>
    <property type="match status" value="1"/>
</dbReference>
<evidence type="ECO:0000256" key="1">
    <source>
        <dbReference type="ARBA" id="ARBA00004430"/>
    </source>
</evidence>
<evidence type="ECO:0000256" key="7">
    <source>
        <dbReference type="ARBA" id="ARBA00023212"/>
    </source>
</evidence>
<dbReference type="GO" id="GO:0036064">
    <property type="term" value="C:ciliary basal body"/>
    <property type="evidence" value="ECO:0007669"/>
    <property type="project" value="TreeGrafter"/>
</dbReference>
<evidence type="ECO:0000256" key="2">
    <source>
        <dbReference type="ARBA" id="ARBA00010500"/>
    </source>
</evidence>
<accession>A0A1Y2B1I1</accession>
<organism evidence="10 11">
    <name type="scientific">Neocallimastix californiae</name>
    <dbReference type="NCBI Taxonomy" id="1754190"/>
    <lineage>
        <taxon>Eukaryota</taxon>
        <taxon>Fungi</taxon>
        <taxon>Fungi incertae sedis</taxon>
        <taxon>Chytridiomycota</taxon>
        <taxon>Chytridiomycota incertae sedis</taxon>
        <taxon>Neocallimastigomycetes</taxon>
        <taxon>Neocallimastigales</taxon>
        <taxon>Neocallimastigaceae</taxon>
        <taxon>Neocallimastix</taxon>
    </lineage>
</organism>
<evidence type="ECO:0000256" key="9">
    <source>
        <dbReference type="SAM" id="MobiDB-lite"/>
    </source>
</evidence>
<dbReference type="InterPro" id="IPR021897">
    <property type="entry name" value="FAP206"/>
</dbReference>
<keyword evidence="7" id="KW-0206">Cytoskeleton</keyword>
<keyword evidence="6" id="KW-0969">Cilium</keyword>
<dbReference type="Proteomes" id="UP000193920">
    <property type="component" value="Unassembled WGS sequence"/>
</dbReference>
<dbReference type="AlphaFoldDB" id="A0A1Y2B1I1"/>
<evidence type="ECO:0000256" key="4">
    <source>
        <dbReference type="ARBA" id="ARBA00022490"/>
    </source>
</evidence>
<evidence type="ECO:0000256" key="6">
    <source>
        <dbReference type="ARBA" id="ARBA00023069"/>
    </source>
</evidence>
<comment type="subcellular location">
    <subcellularLocation>
        <location evidence="1">Cytoplasm</location>
        <location evidence="1">Cytoskeleton</location>
        <location evidence="1">Cilium axoneme</location>
    </subcellularLocation>
</comment>
<evidence type="ECO:0000256" key="5">
    <source>
        <dbReference type="ARBA" id="ARBA00022794"/>
    </source>
</evidence>
<feature type="compositionally biased region" description="Low complexity" evidence="9">
    <location>
        <begin position="37"/>
        <end position="56"/>
    </location>
</feature>
<dbReference type="GO" id="GO:0003356">
    <property type="term" value="P:regulation of cilium beat frequency"/>
    <property type="evidence" value="ECO:0007669"/>
    <property type="project" value="TreeGrafter"/>
</dbReference>
<comment type="similarity">
    <text evidence="2">Belongs to the CFAP206 family.</text>
</comment>
<dbReference type="Pfam" id="PF12018">
    <property type="entry name" value="FAP206"/>
    <property type="match status" value="1"/>
</dbReference>
<reference evidence="10 11" key="1">
    <citation type="submission" date="2016-08" db="EMBL/GenBank/DDBJ databases">
        <title>A Parts List for Fungal Cellulosomes Revealed by Comparative Genomics.</title>
        <authorList>
            <consortium name="DOE Joint Genome Institute"/>
            <person name="Haitjema C.H."/>
            <person name="Gilmore S.P."/>
            <person name="Henske J.K."/>
            <person name="Solomon K.V."/>
            <person name="De Groot R."/>
            <person name="Kuo A."/>
            <person name="Mondo S.J."/>
            <person name="Salamov A.A."/>
            <person name="Labutti K."/>
            <person name="Zhao Z."/>
            <person name="Chiniquy J."/>
            <person name="Barry K."/>
            <person name="Brewer H.M."/>
            <person name="Purvine S.O."/>
            <person name="Wright A.T."/>
            <person name="Boxma B."/>
            <person name="Van Alen T."/>
            <person name="Hackstein J.H."/>
            <person name="Baker S.E."/>
            <person name="Grigoriev I.V."/>
            <person name="O'Malley M.A."/>
        </authorList>
    </citation>
    <scope>NUCLEOTIDE SEQUENCE [LARGE SCALE GENOMIC DNA]</scope>
    <source>
        <strain evidence="10 11">G1</strain>
    </source>
</reference>
<evidence type="ECO:0000313" key="10">
    <source>
        <dbReference type="EMBL" id="ORY28662.1"/>
    </source>
</evidence>
<evidence type="ECO:0000256" key="8">
    <source>
        <dbReference type="ARBA" id="ARBA00023273"/>
    </source>
</evidence>
<comment type="caution">
    <text evidence="10">The sequence shown here is derived from an EMBL/GenBank/DDBJ whole genome shotgun (WGS) entry which is preliminary data.</text>
</comment>
<evidence type="ECO:0000256" key="3">
    <source>
        <dbReference type="ARBA" id="ARBA00021602"/>
    </source>
</evidence>
<protein>
    <recommendedName>
        <fullName evidence="3">Cilia- and flagella-associated protein 206</fullName>
    </recommendedName>
</protein>